<dbReference type="InterPro" id="IPR000845">
    <property type="entry name" value="Nucleoside_phosphorylase_d"/>
</dbReference>
<dbReference type="Proteomes" id="UP000298805">
    <property type="component" value="Chromosome"/>
</dbReference>
<dbReference type="GO" id="GO:0009116">
    <property type="term" value="P:nucleoside metabolic process"/>
    <property type="evidence" value="ECO:0007669"/>
    <property type="project" value="InterPro"/>
</dbReference>
<dbReference type="GO" id="GO:0003824">
    <property type="term" value="F:catalytic activity"/>
    <property type="evidence" value="ECO:0007669"/>
    <property type="project" value="InterPro"/>
</dbReference>
<evidence type="ECO:0000313" key="3">
    <source>
        <dbReference type="EMBL" id="ROR38825.1"/>
    </source>
</evidence>
<dbReference type="Proteomes" id="UP000272781">
    <property type="component" value="Unassembled WGS sequence"/>
</dbReference>
<accession>A0AAJ4UX20</accession>
<dbReference type="SUPFAM" id="SSF53167">
    <property type="entry name" value="Purine and uridine phosphorylases"/>
    <property type="match status" value="1"/>
</dbReference>
<dbReference type="RefSeq" id="WP_123353117.1">
    <property type="nucleotide sequence ID" value="NZ_CP027432.2"/>
</dbReference>
<name>A0AAJ4UX20_9BACT</name>
<gene>
    <name evidence="2" type="ORF">C6V80_09515</name>
    <name evidence="3" type="ORF">EDC58_1740</name>
</gene>
<dbReference type="EMBL" id="RJVK01000005">
    <property type="protein sequence ID" value="ROR38825.1"/>
    <property type="molecule type" value="Genomic_DNA"/>
</dbReference>
<evidence type="ECO:0000259" key="1">
    <source>
        <dbReference type="Pfam" id="PF01048"/>
    </source>
</evidence>
<reference evidence="2" key="3">
    <citation type="submission" date="2019-06" db="EMBL/GenBank/DDBJ databases">
        <title>A comparative analysis of the Nautiliaceae.</title>
        <authorList>
            <person name="Grosche A."/>
            <person name="Smedile F."/>
            <person name="Vetriani C."/>
        </authorList>
    </citation>
    <scope>NUCLEOTIDE SEQUENCE</scope>
    <source>
        <strain evidence="2">TB6</strain>
    </source>
</reference>
<dbReference type="Gene3D" id="3.40.50.1580">
    <property type="entry name" value="Nucleoside phosphorylase domain"/>
    <property type="match status" value="1"/>
</dbReference>
<evidence type="ECO:0000313" key="2">
    <source>
        <dbReference type="EMBL" id="QCI29181.1"/>
    </source>
</evidence>
<evidence type="ECO:0000313" key="5">
    <source>
        <dbReference type="Proteomes" id="UP000298805"/>
    </source>
</evidence>
<dbReference type="AlphaFoldDB" id="A0AAJ4UX20"/>
<feature type="domain" description="Nucleoside phosphorylase" evidence="1">
    <location>
        <begin position="108"/>
        <end position="173"/>
    </location>
</feature>
<dbReference type="EMBL" id="CP027432">
    <property type="protein sequence ID" value="QCI29181.1"/>
    <property type="molecule type" value="Genomic_DNA"/>
</dbReference>
<proteinExistence type="predicted"/>
<reference evidence="3 4" key="2">
    <citation type="submission" date="2018-11" db="EMBL/GenBank/DDBJ databases">
        <title>Genomic Encyclopedia of Type Strains, Phase IV (KMG-IV): sequencing the most valuable type-strain genomes for metagenomic binning, comparative biology and taxonomic classification.</title>
        <authorList>
            <person name="Goeker M."/>
        </authorList>
    </citation>
    <scope>NUCLEOTIDE SEQUENCE [LARGE SCALE GENOMIC DNA]</scope>
    <source>
        <strain evidence="3 4">DSM 27783</strain>
    </source>
</reference>
<sequence length="183" mass="20782">MKHIKIISSGNEEIFPFALPIGIGLIDSAINLTKLCEFDKPDFLIFIGSAGSYGNLRPFDIFESKAASNIEHCFFKNDCYTPIDNIISLSDVSRETIVNSSNYITTNELISKAYLKLNIQAENMEFFSVLKVAKEYNIPALGIFVVTNYCHKEAHKEYVSNIKKAKEKLIEYLLEKQIIKEVK</sequence>
<keyword evidence="5" id="KW-1185">Reference proteome</keyword>
<dbReference type="Pfam" id="PF01048">
    <property type="entry name" value="PNP_UDP_1"/>
    <property type="match status" value="1"/>
</dbReference>
<protein>
    <submittedName>
        <fullName evidence="2">5'-methylthioadenosine/S-adenosylhomocysteine nucleosidase</fullName>
    </submittedName>
    <submittedName>
        <fullName evidence="3">Nucleoside phosphorylase</fullName>
    </submittedName>
</protein>
<evidence type="ECO:0000313" key="4">
    <source>
        <dbReference type="Proteomes" id="UP000272781"/>
    </source>
</evidence>
<organism evidence="3 4">
    <name type="scientific">Caminibacter pacificus</name>
    <dbReference type="NCBI Taxonomy" id="1424653"/>
    <lineage>
        <taxon>Bacteria</taxon>
        <taxon>Pseudomonadati</taxon>
        <taxon>Campylobacterota</taxon>
        <taxon>Epsilonproteobacteria</taxon>
        <taxon>Nautiliales</taxon>
        <taxon>Nautiliaceae</taxon>
        <taxon>Caminibacter</taxon>
    </lineage>
</organism>
<reference evidence="5" key="1">
    <citation type="submission" date="2018-03" db="EMBL/GenBank/DDBJ databases">
        <title>A comparative analysis of the Nautiliaceae.</title>
        <authorList>
            <person name="Grosche A."/>
            <person name="Smedile F."/>
            <person name="Vetriani C."/>
        </authorList>
    </citation>
    <scope>NUCLEOTIDE SEQUENCE [LARGE SCALE GENOMIC DNA]</scope>
    <source>
        <strain evidence="5">TB6</strain>
    </source>
</reference>
<dbReference type="InterPro" id="IPR035994">
    <property type="entry name" value="Nucleoside_phosphorylase_sf"/>
</dbReference>